<keyword evidence="2" id="KW-1185">Reference proteome</keyword>
<reference evidence="1 2" key="1">
    <citation type="submission" date="2023-06" db="EMBL/GenBank/DDBJ databases">
        <title>Roseiconus lacunae JC819 isolated from Gulf of Mannar region, Tamil Nadu.</title>
        <authorList>
            <person name="Pk S."/>
            <person name="Ch S."/>
            <person name="Ch V.R."/>
        </authorList>
    </citation>
    <scope>NUCLEOTIDE SEQUENCE [LARGE SCALE GENOMIC DNA]</scope>
    <source>
        <strain evidence="1 2">JC819</strain>
    </source>
</reference>
<dbReference type="EMBL" id="JASZZN010000003">
    <property type="protein sequence ID" value="MDM4014637.1"/>
    <property type="molecule type" value="Genomic_DNA"/>
</dbReference>
<name>A0ABT7PDR4_9BACT</name>
<evidence type="ECO:0000313" key="1">
    <source>
        <dbReference type="EMBL" id="MDM4014637.1"/>
    </source>
</evidence>
<proteinExistence type="predicted"/>
<sequence length="118" mass="12708">MTMETGNLNLPTHLSGDTLGATEIAITDGDGNAIDLTGAEITLRIKRRKEDRRSQLVIGTDDGGLSIIDAVAGLVRIEKRNVELSPRVYYLEFEVVPAGSDAYTATEGTWSITGDVTR</sequence>
<dbReference type="Proteomes" id="UP001239462">
    <property type="component" value="Unassembled WGS sequence"/>
</dbReference>
<gene>
    <name evidence="1" type="ORF">QTN89_04285</name>
</gene>
<evidence type="ECO:0000313" key="2">
    <source>
        <dbReference type="Proteomes" id="UP001239462"/>
    </source>
</evidence>
<protein>
    <recommendedName>
        <fullName evidence="3">BppU N-terminal domain-containing protein</fullName>
    </recommendedName>
</protein>
<evidence type="ECO:0008006" key="3">
    <source>
        <dbReference type="Google" id="ProtNLM"/>
    </source>
</evidence>
<dbReference type="RefSeq" id="WP_289162321.1">
    <property type="nucleotide sequence ID" value="NZ_JASZZN010000003.1"/>
</dbReference>
<comment type="caution">
    <text evidence="1">The sequence shown here is derived from an EMBL/GenBank/DDBJ whole genome shotgun (WGS) entry which is preliminary data.</text>
</comment>
<accession>A0ABT7PDR4</accession>
<organism evidence="1 2">
    <name type="scientific">Roseiconus lacunae</name>
    <dbReference type="NCBI Taxonomy" id="2605694"/>
    <lineage>
        <taxon>Bacteria</taxon>
        <taxon>Pseudomonadati</taxon>
        <taxon>Planctomycetota</taxon>
        <taxon>Planctomycetia</taxon>
        <taxon>Pirellulales</taxon>
        <taxon>Pirellulaceae</taxon>
        <taxon>Roseiconus</taxon>
    </lineage>
</organism>